<sequence>MVPEGVKKCGFVRKLDNRQKGKKQVMDGCKVRQCSAILNKLITHPAGWVFNQPVDPVKLNIPDYFSIISHPMDLGTIKSKLETKSYSDTEEFAADVSLTFSNAMRYNPPHNDVHSMAKELFSIFCSRWKSLEAKWKEDDSFILEPPISKKTKIPTANSRGICHKTPAFSNSLVSRPMMSTNKQKLLKDLAQLSNGNMPPRLHKFLQKFGSLRQNGSKIEVDISAVDEKTVCELQRIIKDYLDARSFESSDVNSSCGDGSQQDLSKGRGNCKRSKCGSANDNLYEKSSACLNSRFSPPNDLKQADIDSDKFSVRKNHACNGHSLNSDRLGCKETTGSMPRSNVDPKINGTGKVVVEESHQPGSHPATPPATCREGEDFPCDEQLSPSKALRAAILRSRFAGIIVKTQQKTLLNHSEKEDPVKLQRLKEQLEKQQQEERARIEAQLRAAEASARMQAEAELKMQRQREREAARIALQKIEKTVDIDENRAVLKDLEMLACTHPALDASINSVDGGALNPLERLGLFMKNDDLEEEEDI</sequence>
<evidence type="ECO:0000313" key="2">
    <source>
        <dbReference type="Proteomes" id="UP001234297"/>
    </source>
</evidence>
<comment type="caution">
    <text evidence="1">The sequence shown here is derived from an EMBL/GenBank/DDBJ whole genome shotgun (WGS) entry which is preliminary data.</text>
</comment>
<evidence type="ECO:0000313" key="1">
    <source>
        <dbReference type="EMBL" id="KAJ8643937.1"/>
    </source>
</evidence>
<dbReference type="EMBL" id="CM056810">
    <property type="protein sequence ID" value="KAJ8643937.1"/>
    <property type="molecule type" value="Genomic_DNA"/>
</dbReference>
<reference evidence="1 2" key="1">
    <citation type="journal article" date="2022" name="Hortic Res">
        <title>A haplotype resolved chromosomal level avocado genome allows analysis of novel avocado genes.</title>
        <authorList>
            <person name="Nath O."/>
            <person name="Fletcher S.J."/>
            <person name="Hayward A."/>
            <person name="Shaw L.M."/>
            <person name="Masouleh A.K."/>
            <person name="Furtado A."/>
            <person name="Henry R.J."/>
            <person name="Mitter N."/>
        </authorList>
    </citation>
    <scope>NUCLEOTIDE SEQUENCE [LARGE SCALE GENOMIC DNA]</scope>
    <source>
        <strain evidence="2">cv. Hass</strain>
    </source>
</reference>
<gene>
    <name evidence="1" type="ORF">MRB53_005685</name>
</gene>
<dbReference type="Proteomes" id="UP001234297">
    <property type="component" value="Chromosome 2"/>
</dbReference>
<protein>
    <submittedName>
        <fullName evidence="1">Uncharacterized protein</fullName>
    </submittedName>
</protein>
<keyword evidence="2" id="KW-1185">Reference proteome</keyword>
<accession>A0ACC2MFP4</accession>
<proteinExistence type="predicted"/>
<organism evidence="1 2">
    <name type="scientific">Persea americana</name>
    <name type="common">Avocado</name>
    <dbReference type="NCBI Taxonomy" id="3435"/>
    <lineage>
        <taxon>Eukaryota</taxon>
        <taxon>Viridiplantae</taxon>
        <taxon>Streptophyta</taxon>
        <taxon>Embryophyta</taxon>
        <taxon>Tracheophyta</taxon>
        <taxon>Spermatophyta</taxon>
        <taxon>Magnoliopsida</taxon>
        <taxon>Magnoliidae</taxon>
        <taxon>Laurales</taxon>
        <taxon>Lauraceae</taxon>
        <taxon>Persea</taxon>
    </lineage>
</organism>
<name>A0ACC2MFP4_PERAE</name>